<dbReference type="EMBL" id="JAOPJF010000118">
    <property type="protein sequence ID" value="KAK1139085.1"/>
    <property type="molecule type" value="Genomic_DNA"/>
</dbReference>
<proteinExistence type="predicted"/>
<organism evidence="1 2">
    <name type="scientific">Aspergillus melleus</name>
    <dbReference type="NCBI Taxonomy" id="138277"/>
    <lineage>
        <taxon>Eukaryota</taxon>
        <taxon>Fungi</taxon>
        <taxon>Dikarya</taxon>
        <taxon>Ascomycota</taxon>
        <taxon>Pezizomycotina</taxon>
        <taxon>Eurotiomycetes</taxon>
        <taxon>Eurotiomycetidae</taxon>
        <taxon>Eurotiales</taxon>
        <taxon>Aspergillaceae</taxon>
        <taxon>Aspergillus</taxon>
        <taxon>Aspergillus subgen. Circumdati</taxon>
    </lineage>
</organism>
<gene>
    <name evidence="1" type="ORF">N8T08_001331</name>
</gene>
<evidence type="ECO:0000313" key="2">
    <source>
        <dbReference type="Proteomes" id="UP001177260"/>
    </source>
</evidence>
<protein>
    <submittedName>
        <fullName evidence="1">Uncharacterized protein</fullName>
    </submittedName>
</protein>
<reference evidence="1 2" key="1">
    <citation type="journal article" date="2023" name="ACS Omega">
        <title>Identification of the Neoaspergillic Acid Biosynthesis Gene Cluster by Establishing an In Vitro CRISPR-Ribonucleoprotein Genetic System in Aspergillus melleus.</title>
        <authorList>
            <person name="Yuan B."/>
            <person name="Grau M.F."/>
            <person name="Murata R.M."/>
            <person name="Torok T."/>
            <person name="Venkateswaran K."/>
            <person name="Stajich J.E."/>
            <person name="Wang C.C.C."/>
        </authorList>
    </citation>
    <scope>NUCLEOTIDE SEQUENCE [LARGE SCALE GENOMIC DNA]</scope>
    <source>
        <strain evidence="1 2">IMV 1140</strain>
    </source>
</reference>
<dbReference type="Proteomes" id="UP001177260">
    <property type="component" value="Unassembled WGS sequence"/>
</dbReference>
<evidence type="ECO:0000313" key="1">
    <source>
        <dbReference type="EMBL" id="KAK1139085.1"/>
    </source>
</evidence>
<name>A0ACC3ANB3_9EURO</name>
<comment type="caution">
    <text evidence="1">The sequence shown here is derived from an EMBL/GenBank/DDBJ whole genome shotgun (WGS) entry which is preliminary data.</text>
</comment>
<keyword evidence="2" id="KW-1185">Reference proteome</keyword>
<accession>A0ACC3ANB3</accession>
<sequence length="647" mass="72630">MGTDTDVTCPNPNHTWSPDIPVTQLVTPTLDTFDPSLINNDLHASPWLQFQIGLDHESSHAEVIDSEGLIDSSRPRKQQQPLSSRKSIFNGQFLGPSHPTSILVSFRYLCDFIKETVEGHHILDPSQWDSYAPGAEQPLRSYSKDEIEQVIKSVLPTEERCRSLLKSYFTHFAGIYAPFHSPTLWHEYQSYWNGTHDDSTQFNANLLAMISCSRSLFADDPLSFNGDSSTARREATQWLHAAEVWQGYHATKGKTIEGLRLRCLILLSKTINDIDREDHYSSSQTILADAISNGLHRDWRALGIDESVYDRELRCKVWSAISELDIAACIERGVTTTQSHISANIGRPKGYNQDDYNSSTETEPADRPVDRLTDSSFGIIAHQIQPLRHNVNNFVNDPQNLSSVDQSRLKELRMQVFEALDAIPNWSDPTQGEARRKQGLIYRALLDLYLHELLILLHLPFALPTDNAASSLGDKEFQRFVCMRSASTTIKIHELVAHEGFSPIILGKSRLLRAGITSLPISPDAQTSLIGSVLSMIEQHVLSLGTDLQSLWLLYAASCYIELRNDASTSSVLKKRITDNMMALISKMCLAQEQKDMGFTFCDTHFPRYIMQIHQACDAVQLMTCSYIAKALEALGSNGIDKQIHGP</sequence>